<reference evidence="2" key="1">
    <citation type="journal article" date="2019" name="Int. J. Syst. Evol. Microbiol.">
        <title>The Global Catalogue of Microorganisms (GCM) 10K type strain sequencing project: providing services to taxonomists for standard genome sequencing and annotation.</title>
        <authorList>
            <consortium name="The Broad Institute Genomics Platform"/>
            <consortium name="The Broad Institute Genome Sequencing Center for Infectious Disease"/>
            <person name="Wu L."/>
            <person name="Ma J."/>
        </authorList>
    </citation>
    <scope>NUCLEOTIDE SEQUENCE [LARGE SCALE GENOMIC DNA]</scope>
    <source>
        <strain evidence="2">CCM 7491</strain>
    </source>
</reference>
<dbReference type="Pfam" id="PF20331">
    <property type="entry name" value="DUF6626"/>
    <property type="match status" value="1"/>
</dbReference>
<dbReference type="InterPro" id="IPR046734">
    <property type="entry name" value="DUF6626"/>
</dbReference>
<dbReference type="EMBL" id="JBHRVU010000004">
    <property type="protein sequence ID" value="MFC3442164.1"/>
    <property type="molecule type" value="Genomic_DNA"/>
</dbReference>
<name>A0ABV7NIA3_9SPHN</name>
<comment type="caution">
    <text evidence="1">The sequence shown here is derived from an EMBL/GenBank/DDBJ whole genome shotgun (WGS) entry which is preliminary data.</text>
</comment>
<evidence type="ECO:0000313" key="2">
    <source>
        <dbReference type="Proteomes" id="UP001595681"/>
    </source>
</evidence>
<accession>A0ABV7NIA3</accession>
<dbReference type="RefSeq" id="WP_380796199.1">
    <property type="nucleotide sequence ID" value="NZ_JBHRVU010000004.1"/>
</dbReference>
<keyword evidence="2" id="KW-1185">Reference proteome</keyword>
<protein>
    <submittedName>
        <fullName evidence="1">DUF6626 family protein</fullName>
    </submittedName>
</protein>
<sequence>MRDLSDIFNLLCEYNLCSNQSDFSRDWLGRSNGYYAYLLSSGAEPNSASLGMLCARISNVLFQTVGKIDESDRKRLLKASVLAGIMMMRERSYEVSKRRVHRD</sequence>
<organism evidence="1 2">
    <name type="scientific">Sphingobium rhizovicinum</name>
    <dbReference type="NCBI Taxonomy" id="432308"/>
    <lineage>
        <taxon>Bacteria</taxon>
        <taxon>Pseudomonadati</taxon>
        <taxon>Pseudomonadota</taxon>
        <taxon>Alphaproteobacteria</taxon>
        <taxon>Sphingomonadales</taxon>
        <taxon>Sphingomonadaceae</taxon>
        <taxon>Sphingobium</taxon>
    </lineage>
</organism>
<gene>
    <name evidence="1" type="ORF">ACFOKF_13385</name>
</gene>
<proteinExistence type="predicted"/>
<evidence type="ECO:0000313" key="1">
    <source>
        <dbReference type="EMBL" id="MFC3442164.1"/>
    </source>
</evidence>
<dbReference type="Proteomes" id="UP001595681">
    <property type="component" value="Unassembled WGS sequence"/>
</dbReference>